<dbReference type="SUPFAM" id="SSF82866">
    <property type="entry name" value="Multidrug efflux transporter AcrB transmembrane domain"/>
    <property type="match status" value="2"/>
</dbReference>
<feature type="transmembrane region" description="Helical" evidence="1">
    <location>
        <begin position="431"/>
        <end position="451"/>
    </location>
</feature>
<dbReference type="Gene3D" id="3.30.70.1320">
    <property type="entry name" value="Multidrug efflux transporter AcrB pore domain like"/>
    <property type="match status" value="1"/>
</dbReference>
<dbReference type="SUPFAM" id="SSF82693">
    <property type="entry name" value="Multidrug efflux transporter AcrB pore domain, PN1, PN2, PC1 and PC2 subdomains"/>
    <property type="match status" value="4"/>
</dbReference>
<feature type="transmembrane region" description="Helical" evidence="1">
    <location>
        <begin position="360"/>
        <end position="380"/>
    </location>
</feature>
<feature type="transmembrane region" description="Helical" evidence="1">
    <location>
        <begin position="948"/>
        <end position="969"/>
    </location>
</feature>
<dbReference type="AlphaFoldDB" id="A0A062UE71"/>
<dbReference type="Proteomes" id="UP000027037">
    <property type="component" value="Unassembled WGS sequence"/>
</dbReference>
<feature type="transmembrane region" description="Helical" evidence="1">
    <location>
        <begin position="525"/>
        <end position="542"/>
    </location>
</feature>
<dbReference type="STRING" id="1280946.HY29_01490"/>
<dbReference type="Gene3D" id="3.30.2090.10">
    <property type="entry name" value="Multidrug efflux transporter AcrB TolC docking domain, DN and DC subdomains"/>
    <property type="match status" value="2"/>
</dbReference>
<dbReference type="SUPFAM" id="SSF82714">
    <property type="entry name" value="Multidrug efflux transporter AcrB TolC docking domain, DN and DC subdomains"/>
    <property type="match status" value="2"/>
</dbReference>
<dbReference type="OrthoDB" id="174266at2"/>
<comment type="caution">
    <text evidence="2">The sequence shown here is derived from an EMBL/GenBank/DDBJ whole genome shotgun (WGS) entry which is preliminary data.</text>
</comment>
<dbReference type="Gene3D" id="3.30.70.1440">
    <property type="entry name" value="Multidrug efflux transporter AcrB pore domain"/>
    <property type="match status" value="1"/>
</dbReference>
<name>A0A062UE71_9PROT</name>
<keyword evidence="1" id="KW-0812">Transmembrane</keyword>
<dbReference type="InterPro" id="IPR027463">
    <property type="entry name" value="AcrB_DN_DC_subdom"/>
</dbReference>
<feature type="transmembrane region" description="Helical" evidence="1">
    <location>
        <begin position="878"/>
        <end position="898"/>
    </location>
</feature>
<feature type="transmembrane region" description="Helical" evidence="1">
    <location>
        <begin position="981"/>
        <end position="1007"/>
    </location>
</feature>
<dbReference type="EMBL" id="AWFF01000032">
    <property type="protein sequence ID" value="KCZ54904.1"/>
    <property type="molecule type" value="Genomic_DNA"/>
</dbReference>
<dbReference type="PRINTS" id="PR00702">
    <property type="entry name" value="ACRIFLAVINRP"/>
</dbReference>
<dbReference type="eggNOG" id="COG0841">
    <property type="taxonomic scope" value="Bacteria"/>
</dbReference>
<dbReference type="InterPro" id="IPR001036">
    <property type="entry name" value="Acrflvin-R"/>
</dbReference>
<organism evidence="2 3">
    <name type="scientific">Hyphomonas beringensis</name>
    <dbReference type="NCBI Taxonomy" id="1280946"/>
    <lineage>
        <taxon>Bacteria</taxon>
        <taxon>Pseudomonadati</taxon>
        <taxon>Pseudomonadota</taxon>
        <taxon>Alphaproteobacteria</taxon>
        <taxon>Hyphomonadales</taxon>
        <taxon>Hyphomonadaceae</taxon>
        <taxon>Hyphomonas</taxon>
    </lineage>
</organism>
<dbReference type="RefSeq" id="WP_034794625.1">
    <property type="nucleotide sequence ID" value="NZ_AWFF01000032.1"/>
</dbReference>
<dbReference type="Gene3D" id="1.20.1640.10">
    <property type="entry name" value="Multidrug efflux transporter AcrB transmembrane domain"/>
    <property type="match status" value="2"/>
</dbReference>
<evidence type="ECO:0000313" key="2">
    <source>
        <dbReference type="EMBL" id="KCZ54904.1"/>
    </source>
</evidence>
<accession>A0A062UE71</accession>
<evidence type="ECO:0000256" key="1">
    <source>
        <dbReference type="SAM" id="Phobius"/>
    </source>
</evidence>
<feature type="transmembrane region" description="Helical" evidence="1">
    <location>
        <begin position="334"/>
        <end position="353"/>
    </location>
</feature>
<feature type="transmembrane region" description="Helical" evidence="1">
    <location>
        <begin position="852"/>
        <end position="871"/>
    </location>
</feature>
<feature type="transmembrane region" description="Helical" evidence="1">
    <location>
        <begin position="463"/>
        <end position="486"/>
    </location>
</feature>
<reference evidence="2 3" key="1">
    <citation type="journal article" date="2014" name="Antonie Van Leeuwenhoek">
        <title>Hyphomonas beringensis sp. nov. and Hyphomonas chukchiensis sp. nov., isolated from surface seawater of the Bering Sea and Chukchi Sea.</title>
        <authorList>
            <person name="Li C."/>
            <person name="Lai Q."/>
            <person name="Li G."/>
            <person name="Dong C."/>
            <person name="Wang J."/>
            <person name="Liao Y."/>
            <person name="Shao Z."/>
        </authorList>
    </citation>
    <scope>NUCLEOTIDE SEQUENCE [LARGE SCALE GENOMIC DNA]</scope>
    <source>
        <strain evidence="2 3">25B14_1</strain>
    </source>
</reference>
<dbReference type="GO" id="GO:0005886">
    <property type="term" value="C:plasma membrane"/>
    <property type="evidence" value="ECO:0007669"/>
    <property type="project" value="TreeGrafter"/>
</dbReference>
<keyword evidence="3" id="KW-1185">Reference proteome</keyword>
<keyword evidence="1" id="KW-0472">Membrane</keyword>
<dbReference type="Pfam" id="PF00873">
    <property type="entry name" value="ACR_tran"/>
    <property type="match status" value="1"/>
</dbReference>
<evidence type="ECO:0008006" key="4">
    <source>
        <dbReference type="Google" id="ProtNLM"/>
    </source>
</evidence>
<feature type="transmembrane region" description="Helical" evidence="1">
    <location>
        <begin position="12"/>
        <end position="36"/>
    </location>
</feature>
<protein>
    <recommendedName>
        <fullName evidence="4">Multidrug transporter AcrB</fullName>
    </recommendedName>
</protein>
<feature type="transmembrane region" description="Helical" evidence="1">
    <location>
        <begin position="386"/>
        <end position="410"/>
    </location>
</feature>
<dbReference type="Gene3D" id="3.30.70.1430">
    <property type="entry name" value="Multidrug efflux transporter AcrB pore domain"/>
    <property type="match status" value="2"/>
</dbReference>
<dbReference type="PATRIC" id="fig|1280946.3.peg.1370"/>
<feature type="transmembrane region" description="Helical" evidence="1">
    <location>
        <begin position="904"/>
        <end position="927"/>
    </location>
</feature>
<sequence>MHFRRSGGIAELAVRRPLFVTVLNLLIIIAGLAALFGTEVRELPDVDQPIVMVRATLPGGAPETIDAEVTSVLEGAVARVSGIREIVSSSEENSARIRVEFNPGVDLDVAASDVREAVSRVNRQLPDRVENIFVTKADEDASAIMTIAVVSDTVPEDELTRIIEKDISPELLAVEGVATLQEFGTRKRQMRVVIDPLRLNRFGFTISDVATALRAAPFDVPVGSFRSDDQELLVRAEATAATPELVKDVIIRDPIRIGDVADVVLAPADAENMLRLNGAPVIGLGVVRQAQSNTIAISSNIKKKVELLNKRLPDVEVLITSDEAVFIETSVSEVVTSLLFTILIVIATIWLSLGSLKATIIPAVTIPVALIGTLAGIWAFGFSINLLTLLALVLATGLIVDDAIVVLENVQRRQSEGLKRRAAAVLGTEQVFFAVIATTAVLVAVFVPISFLPSMTGRLFREFGFVLAIAVIISSFVALTIAPAIAAQFKFKEETDHKSGFISSVGSVMQGGYDRALNTSLTHPIITVLISVALAGGAYFAFKNLNSELVPPEDRGRIQVFATGPDGVGISYMERQADQIEEILQPLVDSGEIRSVFTVVGQWDPNRVMVTAELAPWDDREKSQQDIIASLRQPLSNIPGARVSAFGRSSLAVGWGNRSGLQVAITGADYQEIYEVAREMANRIETQSTNLFNPEISYQPTQPQLRVEIDRRRAADLNVPLEEISLTLRAMVGGEDLVDLNVNDETIPIFLESQATAIVSPTDLSNLYVRSSTGALIPLSSLTKIVEEGVAAQLDRVEQRRAIQFEMDVATGVPMADAVQEIEGIAAELLPSGMNLVLQGEAATLEESSHELLLTFGFALIIVFLALVAQFESITSPLVIMLIVPFGLAAAIYAMVLTGTSLNIFSQIGLILLIGLMAKNGILLVEFADQLRGEGKSVREAVQQAASIRVRPILITVISTALGAVPLILSSGAGAEARQAIGWVVFGGLGLAAVFTLFLTPVLYLGIARFASTRTSSGKALDHELKSAHGEKPETHMGPAE</sequence>
<proteinExistence type="predicted"/>
<keyword evidence="1" id="KW-1133">Transmembrane helix</keyword>
<gene>
    <name evidence="2" type="ORF">HY29_01490</name>
</gene>
<dbReference type="GO" id="GO:0042910">
    <property type="term" value="F:xenobiotic transmembrane transporter activity"/>
    <property type="evidence" value="ECO:0007669"/>
    <property type="project" value="TreeGrafter"/>
</dbReference>
<evidence type="ECO:0000313" key="3">
    <source>
        <dbReference type="Proteomes" id="UP000027037"/>
    </source>
</evidence>
<dbReference type="PANTHER" id="PTHR32063">
    <property type="match status" value="1"/>
</dbReference>
<dbReference type="PANTHER" id="PTHR32063:SF14">
    <property type="entry name" value="BLL4319 PROTEIN"/>
    <property type="match status" value="1"/>
</dbReference>